<reference evidence="2" key="1">
    <citation type="journal article" date="2017" name="Nat. Microbiol.">
        <title>Global analysis of biosynthetic gene clusters reveals vast potential of secondary metabolite production in Penicillium species.</title>
        <authorList>
            <person name="Nielsen J.C."/>
            <person name="Grijseels S."/>
            <person name="Prigent S."/>
            <person name="Ji B."/>
            <person name="Dainat J."/>
            <person name="Nielsen K.F."/>
            <person name="Frisvad J.C."/>
            <person name="Workman M."/>
            <person name="Nielsen J."/>
        </authorList>
    </citation>
    <scope>NUCLEOTIDE SEQUENCE [LARGE SCALE GENOMIC DNA]</scope>
    <source>
        <strain evidence="2">IBT 29486</strain>
    </source>
</reference>
<gene>
    <name evidence="1" type="ORF">PENVUL_c012G01442</name>
</gene>
<comment type="caution">
    <text evidence="1">The sequence shown here is derived from an EMBL/GenBank/DDBJ whole genome shotgun (WGS) entry which is preliminary data.</text>
</comment>
<organism evidence="1 2">
    <name type="scientific">Penicillium vulpinum</name>
    <dbReference type="NCBI Taxonomy" id="29845"/>
    <lineage>
        <taxon>Eukaryota</taxon>
        <taxon>Fungi</taxon>
        <taxon>Dikarya</taxon>
        <taxon>Ascomycota</taxon>
        <taxon>Pezizomycotina</taxon>
        <taxon>Eurotiomycetes</taxon>
        <taxon>Eurotiomycetidae</taxon>
        <taxon>Eurotiales</taxon>
        <taxon>Aspergillaceae</taxon>
        <taxon>Penicillium</taxon>
    </lineage>
</organism>
<dbReference type="STRING" id="29845.A0A1V6S1I6"/>
<evidence type="ECO:0000313" key="2">
    <source>
        <dbReference type="Proteomes" id="UP000191518"/>
    </source>
</evidence>
<keyword evidence="2" id="KW-1185">Reference proteome</keyword>
<name>A0A1V6S1I6_9EURO</name>
<sequence length="140" mass="15938">MGSNVPEDRLTEQLFLDYSIRDIQQGRFGSANDPWAPLYVDAIRDGRYGDAVWARYHIGADVENDIVDDSSNMTVLEVIREDALSYRVSSPEEYFKAVSFYLGTSKNDGHPDVLDIICNLDEREIAEMEAKKKKENQVDV</sequence>
<dbReference type="OrthoDB" id="5100247at2759"/>
<evidence type="ECO:0000313" key="1">
    <source>
        <dbReference type="EMBL" id="OQE07716.1"/>
    </source>
</evidence>
<proteinExistence type="predicted"/>
<accession>A0A1V6S1I6</accession>
<dbReference type="EMBL" id="MDYP01000012">
    <property type="protein sequence ID" value="OQE07716.1"/>
    <property type="molecule type" value="Genomic_DNA"/>
</dbReference>
<dbReference type="AlphaFoldDB" id="A0A1V6S1I6"/>
<protein>
    <submittedName>
        <fullName evidence="1">Uncharacterized protein</fullName>
    </submittedName>
</protein>
<dbReference type="Proteomes" id="UP000191518">
    <property type="component" value="Unassembled WGS sequence"/>
</dbReference>